<evidence type="ECO:0000256" key="2">
    <source>
        <dbReference type="ARBA" id="ARBA00012438"/>
    </source>
</evidence>
<dbReference type="GO" id="GO:0000155">
    <property type="term" value="F:phosphorelay sensor kinase activity"/>
    <property type="evidence" value="ECO:0007669"/>
    <property type="project" value="InterPro"/>
</dbReference>
<dbReference type="InterPro" id="IPR018060">
    <property type="entry name" value="HTH_AraC"/>
</dbReference>
<keyword evidence="9" id="KW-0805">Transcription regulation</keyword>
<evidence type="ECO:0000256" key="11">
    <source>
        <dbReference type="ARBA" id="ARBA00023163"/>
    </source>
</evidence>
<dbReference type="Pfam" id="PF07494">
    <property type="entry name" value="Reg_prop"/>
    <property type="match status" value="4"/>
</dbReference>
<dbReference type="SUPFAM" id="SSF55874">
    <property type="entry name" value="ATPase domain of HSP90 chaperone/DNA topoisomerase II/histidine kinase"/>
    <property type="match status" value="1"/>
</dbReference>
<dbReference type="PROSITE" id="PS50110">
    <property type="entry name" value="RESPONSE_REGULATORY"/>
    <property type="match status" value="1"/>
</dbReference>
<keyword evidence="13" id="KW-0732">Signal</keyword>
<protein>
    <recommendedName>
        <fullName evidence="2">histidine kinase</fullName>
        <ecNumber evidence="2">2.7.13.3</ecNumber>
    </recommendedName>
</protein>
<sequence length="1369" mass="154998">MTKSVFPTYGFIRLLTALLILFSSAAYGQGGYDFTHITTSEGLSSNAINAITKDTSGFVWFGTMNGLNRFDGTNIVIYRNIPKDSLSLPSNVIQALYKDKFGRLWVGTSNGLCYYDPLKDVFIPIKETYGLSVRVLCRDYKGNLWIGSYSDLRIIENGTNKIILFETPAEARRTEKVWRVISLFEDNQRRMWIGSRNGLYRFDPRRNKVDHYIHDQFNPKSLSNNNVTRIVQDNSNRMWFSTSDGLNTLLQDGAFRVFKDSDRDHIGANIIHDLAIAPGLSELWLTTEEGLRIFDLNSMRFNVITSNPRNVYGLRNNQLKTLYIADDKIFWIGLIRGGINKYDKNLALFGFQPSVTFQPKYLPSPIVTSLATLKNNSDVFVGTIGAGLQVFNKNTRTTNLVPLSASSLQPNVLAIKILKSGQLWIATREGDIFQYDPKKRKSELLYKEVDGKLKNENAIRCLDEDNTGKVWIGINGQGVKVFDPSKRQWEVYPSVDLKVNGPSLPTNGYIRAIATKKNGEVWIGSYGSGMAVFNPKTQKFALYSKAKGQLINNYILCILHDRNQRTWVGTNSGLCVFDEKRKSFRGLTEAGGFFNHTTIYQIVEDKAGLIWMSTNKGLSSFNPLNNTVKSFTTNNGVANAPFYEGSGIAAENGTVYFGGESGFNFFESSKVPSIIQKHNVLLTKLKVSNNVVVPGKNSPIKEQINFAKEIILKYGENFSIEYAALDFTNPNDNQFEYRLDGLDHSWNRVGSVKSASYTNLDPGKYIFHVKASYDGRNWSSQEKNIQIIVLPPWWRTIYAYCAYGLIIFSILYFHRKRTIDKIKREFDLQQERSRAKDLIDRQRLEAERMHAIDSLKIKFLTNLSHDFSTPLSLITGPVEKLIHCQDKTVVAESVVIQRNAKRLLNLVNQLLDFRKMEVQQLNLNLAPGDLVKCLKEASEAFNDIAERKNIYFNFSSEIDELPCLFDHDKIERIVFNLLSNAFKFTLIQGEVAVHFYVIENNGDGKNTMCLEINDTGIGIPENLQEKIFEPFFQHSTKGLTTGQGSGIGLSIVSEFVRMHGGTLSLNSQVDEGSSFKITMPIIPLAVAQTAVDDQERTYLEFTPEDLPTSQKRVDIPVILIVDDDEDIRFYLKDNLKGHYNIVEASNGREGWKKVLSQHPQLVVSDVSMPEMSGIELSKKIKADKRTCHIPVILLTGISGEKQQVEGLEAGANDYLTKPFNFEILHVKIRNLLFVNQTLKNTFLKKVQIIEPKEEIESANIKLLKKINHYIKENMSNTNLSVEDISAYVGMSRGTLYRKLMELTELSPVEYIRSIKLENAAELLAQSNLNVSQIAYMTGFANPNYFAKVFKAKYQMSPKEFIAQAKKNIS</sequence>
<dbReference type="Gene3D" id="3.30.565.10">
    <property type="entry name" value="Histidine kinase-like ATPase, C-terminal domain"/>
    <property type="match status" value="1"/>
</dbReference>
<dbReference type="SUPFAM" id="SSF47384">
    <property type="entry name" value="Homodimeric domain of signal transducing histidine kinase"/>
    <property type="match status" value="1"/>
</dbReference>
<dbReference type="Gene3D" id="1.10.287.130">
    <property type="match status" value="1"/>
</dbReference>
<proteinExistence type="predicted"/>
<evidence type="ECO:0000256" key="10">
    <source>
        <dbReference type="ARBA" id="ARBA00023125"/>
    </source>
</evidence>
<keyword evidence="3 12" id="KW-0597">Phosphoprotein</keyword>
<accession>A0A2H9VNU9</accession>
<dbReference type="SMART" id="SM00387">
    <property type="entry name" value="HATPase_c"/>
    <property type="match status" value="1"/>
</dbReference>
<dbReference type="GO" id="GO:0005524">
    <property type="term" value="F:ATP binding"/>
    <property type="evidence" value="ECO:0007669"/>
    <property type="project" value="UniProtKB-KW"/>
</dbReference>
<dbReference type="PANTHER" id="PTHR43547:SF2">
    <property type="entry name" value="HYBRID SIGNAL TRANSDUCTION HISTIDINE KINASE C"/>
    <property type="match status" value="1"/>
</dbReference>
<keyword evidence="4" id="KW-0808">Transferase</keyword>
<dbReference type="InterPro" id="IPR011110">
    <property type="entry name" value="Reg_prop"/>
</dbReference>
<dbReference type="InterPro" id="IPR005467">
    <property type="entry name" value="His_kinase_dom"/>
</dbReference>
<dbReference type="Gene3D" id="3.40.50.2300">
    <property type="match status" value="1"/>
</dbReference>
<evidence type="ECO:0000259" key="14">
    <source>
        <dbReference type="PROSITE" id="PS01124"/>
    </source>
</evidence>
<dbReference type="InterPro" id="IPR003661">
    <property type="entry name" value="HisK_dim/P_dom"/>
</dbReference>
<dbReference type="Pfam" id="PF07495">
    <property type="entry name" value="Y_Y_Y"/>
    <property type="match status" value="1"/>
</dbReference>
<dbReference type="Pfam" id="PF00072">
    <property type="entry name" value="Response_reg"/>
    <property type="match status" value="1"/>
</dbReference>
<dbReference type="InterPro" id="IPR001789">
    <property type="entry name" value="Sig_transdc_resp-reg_receiver"/>
</dbReference>
<dbReference type="Gene3D" id="1.10.10.60">
    <property type="entry name" value="Homeodomain-like"/>
    <property type="match status" value="2"/>
</dbReference>
<feature type="domain" description="Response regulatory" evidence="16">
    <location>
        <begin position="1117"/>
        <end position="1232"/>
    </location>
</feature>
<dbReference type="SMART" id="SM00448">
    <property type="entry name" value="REC"/>
    <property type="match status" value="1"/>
</dbReference>
<dbReference type="InterPro" id="IPR036890">
    <property type="entry name" value="HATPase_C_sf"/>
</dbReference>
<keyword evidence="10" id="KW-0238">DNA-binding</keyword>
<dbReference type="GO" id="GO:0003700">
    <property type="term" value="F:DNA-binding transcription factor activity"/>
    <property type="evidence" value="ECO:0007669"/>
    <property type="project" value="InterPro"/>
</dbReference>
<dbReference type="Gene3D" id="2.130.10.10">
    <property type="entry name" value="YVTN repeat-like/Quinoprotein amine dehydrogenase"/>
    <property type="match status" value="4"/>
</dbReference>
<evidence type="ECO:0000256" key="9">
    <source>
        <dbReference type="ARBA" id="ARBA00023015"/>
    </source>
</evidence>
<dbReference type="InterPro" id="IPR036097">
    <property type="entry name" value="HisK_dim/P_sf"/>
</dbReference>
<feature type="modified residue" description="4-aspartylphosphate" evidence="12">
    <location>
        <position position="1165"/>
    </location>
</feature>
<gene>
    <name evidence="17" type="ORF">CLV57_3171</name>
</gene>
<dbReference type="InterPro" id="IPR003594">
    <property type="entry name" value="HATPase_dom"/>
</dbReference>
<evidence type="ECO:0000256" key="12">
    <source>
        <dbReference type="PROSITE-ProRule" id="PRU00169"/>
    </source>
</evidence>
<keyword evidence="6 17" id="KW-0418">Kinase</keyword>
<keyword evidence="8" id="KW-0902">Two-component regulatory system</keyword>
<keyword evidence="5" id="KW-0547">Nucleotide-binding</keyword>
<keyword evidence="7" id="KW-0067">ATP-binding</keyword>
<dbReference type="Pfam" id="PF02518">
    <property type="entry name" value="HATPase_c"/>
    <property type="match status" value="1"/>
</dbReference>
<dbReference type="FunFam" id="3.30.565.10:FF:000037">
    <property type="entry name" value="Hybrid sensor histidine kinase/response regulator"/>
    <property type="match status" value="1"/>
</dbReference>
<evidence type="ECO:0000259" key="15">
    <source>
        <dbReference type="PROSITE" id="PS50109"/>
    </source>
</evidence>
<dbReference type="SMART" id="SM00388">
    <property type="entry name" value="HisKA"/>
    <property type="match status" value="1"/>
</dbReference>
<reference evidence="17 18" key="1">
    <citation type="submission" date="2017-11" db="EMBL/GenBank/DDBJ databases">
        <title>Genomic Encyclopedia of Archaeal and Bacterial Type Strains, Phase II (KMG-II): From Individual Species to Whole Genera.</title>
        <authorList>
            <person name="Goeker M."/>
        </authorList>
    </citation>
    <scope>NUCLEOTIDE SEQUENCE [LARGE SCALE GENOMIC DNA]</scope>
    <source>
        <strain evidence="17 18">DSM 28175</strain>
    </source>
</reference>
<feature type="chain" id="PRO_5014177581" description="histidine kinase" evidence="13">
    <location>
        <begin position="29"/>
        <end position="1369"/>
    </location>
</feature>
<organism evidence="17 18">
    <name type="scientific">Mucilaginibacter auburnensis</name>
    <dbReference type="NCBI Taxonomy" id="1457233"/>
    <lineage>
        <taxon>Bacteria</taxon>
        <taxon>Pseudomonadati</taxon>
        <taxon>Bacteroidota</taxon>
        <taxon>Sphingobacteriia</taxon>
        <taxon>Sphingobacteriales</taxon>
        <taxon>Sphingobacteriaceae</taxon>
        <taxon>Mucilaginibacter</taxon>
    </lineage>
</organism>
<evidence type="ECO:0000256" key="1">
    <source>
        <dbReference type="ARBA" id="ARBA00000085"/>
    </source>
</evidence>
<evidence type="ECO:0000259" key="16">
    <source>
        <dbReference type="PROSITE" id="PS50110"/>
    </source>
</evidence>
<dbReference type="InterPro" id="IPR015943">
    <property type="entry name" value="WD40/YVTN_repeat-like_dom_sf"/>
</dbReference>
<comment type="caution">
    <text evidence="17">The sequence shown here is derived from an EMBL/GenBank/DDBJ whole genome shotgun (WGS) entry which is preliminary data.</text>
</comment>
<evidence type="ECO:0000256" key="8">
    <source>
        <dbReference type="ARBA" id="ARBA00023012"/>
    </source>
</evidence>
<dbReference type="PANTHER" id="PTHR43547">
    <property type="entry name" value="TWO-COMPONENT HISTIDINE KINASE"/>
    <property type="match status" value="1"/>
</dbReference>
<dbReference type="PRINTS" id="PR00344">
    <property type="entry name" value="BCTRLSENSOR"/>
</dbReference>
<dbReference type="GO" id="GO:0043565">
    <property type="term" value="F:sequence-specific DNA binding"/>
    <property type="evidence" value="ECO:0007669"/>
    <property type="project" value="InterPro"/>
</dbReference>
<dbReference type="CDD" id="cd17574">
    <property type="entry name" value="REC_OmpR"/>
    <property type="match status" value="1"/>
</dbReference>
<dbReference type="RefSeq" id="WP_169927093.1">
    <property type="nucleotide sequence ID" value="NZ_PGFJ01000002.1"/>
</dbReference>
<dbReference type="InterPro" id="IPR011123">
    <property type="entry name" value="Y_Y_Y"/>
</dbReference>
<name>A0A2H9VNU9_9SPHI</name>
<feature type="signal peptide" evidence="13">
    <location>
        <begin position="1"/>
        <end position="28"/>
    </location>
</feature>
<dbReference type="InterPro" id="IPR013783">
    <property type="entry name" value="Ig-like_fold"/>
</dbReference>
<evidence type="ECO:0000256" key="13">
    <source>
        <dbReference type="SAM" id="SignalP"/>
    </source>
</evidence>
<dbReference type="InterPro" id="IPR004358">
    <property type="entry name" value="Sig_transdc_His_kin-like_C"/>
</dbReference>
<keyword evidence="18" id="KW-1185">Reference proteome</keyword>
<feature type="domain" description="HTH araC/xylS-type" evidence="14">
    <location>
        <begin position="1264"/>
        <end position="1363"/>
    </location>
</feature>
<dbReference type="SUPFAM" id="SSF46689">
    <property type="entry name" value="Homeodomain-like"/>
    <property type="match status" value="1"/>
</dbReference>
<dbReference type="SUPFAM" id="SSF101898">
    <property type="entry name" value="NHL repeat"/>
    <property type="match status" value="1"/>
</dbReference>
<keyword evidence="11" id="KW-0804">Transcription</keyword>
<dbReference type="SUPFAM" id="SSF52172">
    <property type="entry name" value="CheY-like"/>
    <property type="match status" value="1"/>
</dbReference>
<dbReference type="FunFam" id="2.60.40.10:FF:000791">
    <property type="entry name" value="Two-component system sensor histidine kinase/response regulator"/>
    <property type="match status" value="1"/>
</dbReference>
<dbReference type="EMBL" id="PGFJ01000002">
    <property type="protein sequence ID" value="PJJ80028.1"/>
    <property type="molecule type" value="Genomic_DNA"/>
</dbReference>
<dbReference type="InterPro" id="IPR009057">
    <property type="entry name" value="Homeodomain-like_sf"/>
</dbReference>
<dbReference type="EC" id="2.7.13.3" evidence="2"/>
<dbReference type="InterPro" id="IPR011006">
    <property type="entry name" value="CheY-like_superfamily"/>
</dbReference>
<dbReference type="SUPFAM" id="SSF63829">
    <property type="entry name" value="Calcium-dependent phosphotriesterase"/>
    <property type="match status" value="2"/>
</dbReference>
<evidence type="ECO:0000313" key="18">
    <source>
        <dbReference type="Proteomes" id="UP000242687"/>
    </source>
</evidence>
<comment type="catalytic activity">
    <reaction evidence="1">
        <text>ATP + protein L-histidine = ADP + protein N-phospho-L-histidine.</text>
        <dbReference type="EC" id="2.7.13.3"/>
    </reaction>
</comment>
<dbReference type="Pfam" id="PF00512">
    <property type="entry name" value="HisKA"/>
    <property type="match status" value="1"/>
</dbReference>
<evidence type="ECO:0000256" key="7">
    <source>
        <dbReference type="ARBA" id="ARBA00022840"/>
    </source>
</evidence>
<dbReference type="SMART" id="SM00342">
    <property type="entry name" value="HTH_ARAC"/>
    <property type="match status" value="1"/>
</dbReference>
<evidence type="ECO:0000256" key="3">
    <source>
        <dbReference type="ARBA" id="ARBA00022553"/>
    </source>
</evidence>
<dbReference type="Pfam" id="PF12833">
    <property type="entry name" value="HTH_18"/>
    <property type="match status" value="1"/>
</dbReference>
<evidence type="ECO:0000313" key="17">
    <source>
        <dbReference type="EMBL" id="PJJ80028.1"/>
    </source>
</evidence>
<dbReference type="PROSITE" id="PS50109">
    <property type="entry name" value="HIS_KIN"/>
    <property type="match status" value="1"/>
</dbReference>
<dbReference type="CDD" id="cd00082">
    <property type="entry name" value="HisKA"/>
    <property type="match status" value="1"/>
</dbReference>
<dbReference type="PROSITE" id="PS01124">
    <property type="entry name" value="HTH_ARAC_FAMILY_2"/>
    <property type="match status" value="1"/>
</dbReference>
<evidence type="ECO:0000256" key="6">
    <source>
        <dbReference type="ARBA" id="ARBA00022777"/>
    </source>
</evidence>
<dbReference type="Proteomes" id="UP000242687">
    <property type="component" value="Unassembled WGS sequence"/>
</dbReference>
<dbReference type="PROSITE" id="PS00041">
    <property type="entry name" value="HTH_ARAC_FAMILY_1"/>
    <property type="match status" value="1"/>
</dbReference>
<dbReference type="Gene3D" id="2.60.40.10">
    <property type="entry name" value="Immunoglobulins"/>
    <property type="match status" value="1"/>
</dbReference>
<evidence type="ECO:0000256" key="5">
    <source>
        <dbReference type="ARBA" id="ARBA00022741"/>
    </source>
</evidence>
<dbReference type="InterPro" id="IPR018062">
    <property type="entry name" value="HTH_AraC-typ_CS"/>
</dbReference>
<evidence type="ECO:0000256" key="4">
    <source>
        <dbReference type="ARBA" id="ARBA00022679"/>
    </source>
</evidence>
<feature type="domain" description="Histidine kinase" evidence="15">
    <location>
        <begin position="862"/>
        <end position="1083"/>
    </location>
</feature>